<dbReference type="SUPFAM" id="SSF81324">
    <property type="entry name" value="Voltage-gated potassium channels"/>
    <property type="match status" value="1"/>
</dbReference>
<feature type="transmembrane region" description="Helical" evidence="6">
    <location>
        <begin position="117"/>
        <end position="141"/>
    </location>
</feature>
<name>A0A812LAG9_9DINO</name>
<dbReference type="InterPro" id="IPR027359">
    <property type="entry name" value="Volt_channel_dom_sf"/>
</dbReference>
<keyword evidence="5 6" id="KW-0472">Membrane</keyword>
<dbReference type="EMBL" id="CAJNDS010000873">
    <property type="protein sequence ID" value="CAE7238652.1"/>
    <property type="molecule type" value="Genomic_DNA"/>
</dbReference>
<evidence type="ECO:0000256" key="1">
    <source>
        <dbReference type="ARBA" id="ARBA00004141"/>
    </source>
</evidence>
<dbReference type="InterPro" id="IPR043203">
    <property type="entry name" value="VGCC_Ca_Na"/>
</dbReference>
<dbReference type="InterPro" id="IPR011992">
    <property type="entry name" value="EF-hand-dom_pair"/>
</dbReference>
<gene>
    <name evidence="8" type="primary">Scn11a</name>
    <name evidence="8" type="ORF">SNAT2548_LOCUS10510</name>
</gene>
<feature type="transmembrane region" description="Helical" evidence="6">
    <location>
        <begin position="153"/>
        <end position="172"/>
    </location>
</feature>
<dbReference type="CDD" id="cd00051">
    <property type="entry name" value="EFh"/>
    <property type="match status" value="1"/>
</dbReference>
<dbReference type="GO" id="GO:0005509">
    <property type="term" value="F:calcium ion binding"/>
    <property type="evidence" value="ECO:0007669"/>
    <property type="project" value="InterPro"/>
</dbReference>
<reference evidence="8" key="1">
    <citation type="submission" date="2021-02" db="EMBL/GenBank/DDBJ databases">
        <authorList>
            <person name="Dougan E. K."/>
            <person name="Rhodes N."/>
            <person name="Thang M."/>
            <person name="Chan C."/>
        </authorList>
    </citation>
    <scope>NUCLEOTIDE SEQUENCE</scope>
</reference>
<sequence length="634" mass="70789">MSFRDLSVIKAVKARREPVRTASTNKEHLKETLEALKTPRYQGSVTKPWLDEDGNIIWSTTRLRTANIVYSQTFEMVMGIVILINVATIIYEANLDASCYPEFVENYSACPWRSGNIGWLSALNAALLVIYSLECFARLYVERTQFLCNRWNMLDFTTVLLGWTSVLLAATTDSAINLGLFRLLRLVRVLRAIRILIAIPEFYLLVTGLWSAIKAIFFGSAMLLLVIVFWAVVSVEMFHPVLSVISSSTCRRCQKGFSNVFQAAVTLFQQIVAGDGWGEVSQPLLDANPWMAIALFLIVVTVSLGVLNLILAVIVESAAEARENDHEQKIKQKDAERNKNMVDLAILCADLDTDESGTVSLEEMRHGYDSVADFKRLMDHMDIKRDEMELIFNVLDADGSGNVSYLEFCKNLGSFFKRDPVIMHSLVQCSVMDLKKVVREEMAAIMKRQHAEVMQELRRMTYRLPLQGFSAPSAPAFAQAAKISDSRSMETLLSFEHIDKELEPLLAKIECLAAELDVPKGPNPLSHGTDSGAILGAEEEAEECKLEAAVADELGVLADVASPSSYSSNMANADLDARYAILFNRLQQRVEEAELLQNRLSHAVRAVQYLSNSSSHCAQMSLDQVGHLKRKVLL</sequence>
<dbReference type="InterPro" id="IPR005821">
    <property type="entry name" value="Ion_trans_dom"/>
</dbReference>
<keyword evidence="9" id="KW-1185">Reference proteome</keyword>
<dbReference type="InterPro" id="IPR002048">
    <property type="entry name" value="EF_hand_dom"/>
</dbReference>
<protein>
    <submittedName>
        <fullName evidence="8">Scn11a protein</fullName>
    </submittedName>
</protein>
<evidence type="ECO:0000256" key="5">
    <source>
        <dbReference type="ARBA" id="ARBA00023136"/>
    </source>
</evidence>
<feature type="transmembrane region" description="Helical" evidence="6">
    <location>
        <begin position="290"/>
        <end position="315"/>
    </location>
</feature>
<accession>A0A812LAG9</accession>
<dbReference type="Pfam" id="PF00520">
    <property type="entry name" value="Ion_trans"/>
    <property type="match status" value="1"/>
</dbReference>
<keyword evidence="4 6" id="KW-1133">Transmembrane helix</keyword>
<evidence type="ECO:0000256" key="4">
    <source>
        <dbReference type="ARBA" id="ARBA00022989"/>
    </source>
</evidence>
<dbReference type="Gene3D" id="1.10.238.10">
    <property type="entry name" value="EF-hand"/>
    <property type="match status" value="1"/>
</dbReference>
<evidence type="ECO:0000256" key="3">
    <source>
        <dbReference type="ARBA" id="ARBA00022837"/>
    </source>
</evidence>
<dbReference type="AlphaFoldDB" id="A0A812LAG9"/>
<dbReference type="PROSITE" id="PS00018">
    <property type="entry name" value="EF_HAND_1"/>
    <property type="match status" value="2"/>
</dbReference>
<proteinExistence type="predicted"/>
<evidence type="ECO:0000256" key="6">
    <source>
        <dbReference type="SAM" id="Phobius"/>
    </source>
</evidence>
<dbReference type="SUPFAM" id="SSF47473">
    <property type="entry name" value="EF-hand"/>
    <property type="match status" value="1"/>
</dbReference>
<feature type="transmembrane region" description="Helical" evidence="6">
    <location>
        <begin position="192"/>
        <end position="210"/>
    </location>
</feature>
<evidence type="ECO:0000313" key="9">
    <source>
        <dbReference type="Proteomes" id="UP000604046"/>
    </source>
</evidence>
<dbReference type="OrthoDB" id="430519at2759"/>
<dbReference type="GO" id="GO:0005248">
    <property type="term" value="F:voltage-gated sodium channel activity"/>
    <property type="evidence" value="ECO:0007669"/>
    <property type="project" value="TreeGrafter"/>
</dbReference>
<dbReference type="Gene3D" id="1.10.287.70">
    <property type="match status" value="1"/>
</dbReference>
<organism evidence="8 9">
    <name type="scientific">Symbiodinium natans</name>
    <dbReference type="NCBI Taxonomy" id="878477"/>
    <lineage>
        <taxon>Eukaryota</taxon>
        <taxon>Sar</taxon>
        <taxon>Alveolata</taxon>
        <taxon>Dinophyceae</taxon>
        <taxon>Suessiales</taxon>
        <taxon>Symbiodiniaceae</taxon>
        <taxon>Symbiodinium</taxon>
    </lineage>
</organism>
<feature type="transmembrane region" description="Helical" evidence="6">
    <location>
        <begin position="215"/>
        <end position="233"/>
    </location>
</feature>
<feature type="domain" description="EF-hand" evidence="7">
    <location>
        <begin position="383"/>
        <end position="418"/>
    </location>
</feature>
<dbReference type="InterPro" id="IPR018247">
    <property type="entry name" value="EF_Hand_1_Ca_BS"/>
</dbReference>
<keyword evidence="2 6" id="KW-0812">Transmembrane</keyword>
<dbReference type="PANTHER" id="PTHR10037">
    <property type="entry name" value="VOLTAGE-GATED CATION CHANNEL CALCIUM AND SODIUM"/>
    <property type="match status" value="1"/>
</dbReference>
<evidence type="ECO:0000256" key="2">
    <source>
        <dbReference type="ARBA" id="ARBA00022692"/>
    </source>
</evidence>
<dbReference type="Gene3D" id="1.20.120.350">
    <property type="entry name" value="Voltage-gated potassium channels. Chain C"/>
    <property type="match status" value="1"/>
</dbReference>
<evidence type="ECO:0000259" key="7">
    <source>
        <dbReference type="PROSITE" id="PS50222"/>
    </source>
</evidence>
<keyword evidence="3" id="KW-0106">Calcium</keyword>
<dbReference type="SMART" id="SM00054">
    <property type="entry name" value="EFh"/>
    <property type="match status" value="2"/>
</dbReference>
<comment type="caution">
    <text evidence="8">The sequence shown here is derived from an EMBL/GenBank/DDBJ whole genome shotgun (WGS) entry which is preliminary data.</text>
</comment>
<feature type="transmembrane region" description="Helical" evidence="6">
    <location>
        <begin position="68"/>
        <end position="91"/>
    </location>
</feature>
<dbReference type="GO" id="GO:0001518">
    <property type="term" value="C:voltage-gated sodium channel complex"/>
    <property type="evidence" value="ECO:0007669"/>
    <property type="project" value="TreeGrafter"/>
</dbReference>
<dbReference type="PANTHER" id="PTHR10037:SF62">
    <property type="entry name" value="SODIUM CHANNEL PROTEIN 60E"/>
    <property type="match status" value="1"/>
</dbReference>
<evidence type="ECO:0000313" key="8">
    <source>
        <dbReference type="EMBL" id="CAE7238652.1"/>
    </source>
</evidence>
<dbReference type="Proteomes" id="UP000604046">
    <property type="component" value="Unassembled WGS sequence"/>
</dbReference>
<dbReference type="PROSITE" id="PS50222">
    <property type="entry name" value="EF_HAND_2"/>
    <property type="match status" value="1"/>
</dbReference>
<comment type="subcellular location">
    <subcellularLocation>
        <location evidence="1">Membrane</location>
        <topology evidence="1">Multi-pass membrane protein</topology>
    </subcellularLocation>
</comment>